<organism evidence="3 4">
    <name type="scientific">Hyalangium rubrum</name>
    <dbReference type="NCBI Taxonomy" id="3103134"/>
    <lineage>
        <taxon>Bacteria</taxon>
        <taxon>Pseudomonadati</taxon>
        <taxon>Myxococcota</taxon>
        <taxon>Myxococcia</taxon>
        <taxon>Myxococcales</taxon>
        <taxon>Cystobacterineae</taxon>
        <taxon>Archangiaceae</taxon>
        <taxon>Hyalangium</taxon>
    </lineage>
</organism>
<evidence type="ECO:0000256" key="2">
    <source>
        <dbReference type="SAM" id="SignalP"/>
    </source>
</evidence>
<accession>A0ABU5H7U4</accession>
<comment type="caution">
    <text evidence="3">The sequence shown here is derived from an EMBL/GenBank/DDBJ whole genome shotgun (WGS) entry which is preliminary data.</text>
</comment>
<dbReference type="RefSeq" id="WP_321548253.1">
    <property type="nucleotide sequence ID" value="NZ_JAXIVS010000008.1"/>
</dbReference>
<evidence type="ECO:0000256" key="1">
    <source>
        <dbReference type="SAM" id="MobiDB-lite"/>
    </source>
</evidence>
<dbReference type="InterPro" id="IPR008947">
    <property type="entry name" value="PLipase_C/P1_nuclease_dom_sf"/>
</dbReference>
<dbReference type="Gene3D" id="1.10.575.10">
    <property type="entry name" value="P1 Nuclease"/>
    <property type="match status" value="1"/>
</dbReference>
<feature type="chain" id="PRO_5047376765" evidence="2">
    <location>
        <begin position="21"/>
        <end position="815"/>
    </location>
</feature>
<dbReference type="SUPFAM" id="SSF48537">
    <property type="entry name" value="Phospholipase C/P1 nuclease"/>
    <property type="match status" value="1"/>
</dbReference>
<dbReference type="Proteomes" id="UP001291309">
    <property type="component" value="Unassembled WGS sequence"/>
</dbReference>
<protein>
    <submittedName>
        <fullName evidence="3">Uncharacterized protein</fullName>
    </submittedName>
</protein>
<keyword evidence="2" id="KW-0732">Signal</keyword>
<name>A0ABU5H7U4_9BACT</name>
<feature type="region of interest" description="Disordered" evidence="1">
    <location>
        <begin position="795"/>
        <end position="815"/>
    </location>
</feature>
<gene>
    <name evidence="3" type="ORF">SYV04_24275</name>
</gene>
<feature type="signal peptide" evidence="2">
    <location>
        <begin position="1"/>
        <end position="20"/>
    </location>
</feature>
<sequence>MDKKIFLVLLALSFASPSGAYDNIITHPDLTRAAVDKSVASPGAGLMKDLGLDSWVGNPQFPFYLGRGAPSYLIAKGVRLEDDPEPRVANHFYDPVHGRPLTVSGVALGKASPAWALEGFPFEGEEIPEQDFSLSDARRSMYQALTEPGPQARRDQYWADTFRRLGQVIHHIQDMAQPQHVRNDQHVDKWYLWPYYNPSLYERYTMESRGRVLELAASGQVQAAFPGAPELRHPFHFWVNDAHVGMAEFTNRNFISQGTNFALWRDQVVTPMYSQPVPGTPRDYTLEDLYGAPASVPPHMASLCSGQGAACIMTMYPSVGPTLAVEKASTLSIYDQDLRNRGLEVIYDRWDEDIQYTVTRLFSLNRFNMDEAHRVLIPRTVSYSAGFINYFFRGKLEIEPPELGAYAYADQTAGEGFSKMRAKIRNVTPLEGLNGGTVGAVVKFRRNECYEPDLSGEFSVSPSGGMVFPRCDEGESFVTNEVFITKSQEQSLTLGSGQEREVTFTFLEPIPFNATDVYLQVIYRGRVGAEVDSIAVGTEDISEPTFSAISNATDVFVIPDRFNRGTIHYWRDIRARIAEPPYSVVDLNQDGNYASPPDVNIEGGDIHVDIYLDGGLIGHVPALPEGRFARIALLLGSSGNIHLHVTGTGLNNVYSDSVTPRIWRLDWERRRYDFSLLWLGRNELLQAHAAFFLRYLVPPYDSDTLFLKPSLMPDATQPLQATMVPMSTGEAVGSRWLGEGLLAESVTPDFFGHLERRGGVIPTGEYFAPAAPSTVPWQPASYARFAGSERTRMSHLEATPTRQVSAPAAGAPPGR</sequence>
<reference evidence="3 4" key="1">
    <citation type="submission" date="2023-12" db="EMBL/GenBank/DDBJ databases">
        <title>the genome sequence of Hyalangium sp. s54d21.</title>
        <authorList>
            <person name="Zhang X."/>
        </authorList>
    </citation>
    <scope>NUCLEOTIDE SEQUENCE [LARGE SCALE GENOMIC DNA]</scope>
    <source>
        <strain evidence="4">s54d21</strain>
    </source>
</reference>
<proteinExistence type="predicted"/>
<keyword evidence="4" id="KW-1185">Reference proteome</keyword>
<evidence type="ECO:0000313" key="3">
    <source>
        <dbReference type="EMBL" id="MDY7229532.1"/>
    </source>
</evidence>
<evidence type="ECO:0000313" key="4">
    <source>
        <dbReference type="Proteomes" id="UP001291309"/>
    </source>
</evidence>
<dbReference type="EMBL" id="JAXIVS010000008">
    <property type="protein sequence ID" value="MDY7229532.1"/>
    <property type="molecule type" value="Genomic_DNA"/>
</dbReference>